<keyword evidence="6" id="KW-0966">Cell projection</keyword>
<accession>A0ABV1HDN2</accession>
<evidence type="ECO:0000313" key="6">
    <source>
        <dbReference type="EMBL" id="MEQ2557824.1"/>
    </source>
</evidence>
<dbReference type="PANTHER" id="PTHR34653:SF1">
    <property type="entry name" value="FLAGELLAR HOOK-BASAL BODY COMPLEX PROTEIN FLIE"/>
    <property type="match status" value="1"/>
</dbReference>
<dbReference type="RefSeq" id="WP_177962231.1">
    <property type="nucleotide sequence ID" value="NZ_JBBMEX010000007.1"/>
</dbReference>
<organism evidence="6 7">
    <name type="scientific">Maccoyibacter intestinihominis</name>
    <dbReference type="NCBI Taxonomy" id="3133499"/>
    <lineage>
        <taxon>Bacteria</taxon>
        <taxon>Bacillati</taxon>
        <taxon>Bacillota</taxon>
        <taxon>Clostridia</taxon>
        <taxon>Lachnospirales</taxon>
        <taxon>Lachnospiraceae</taxon>
        <taxon>Maccoyibacter</taxon>
    </lineage>
</organism>
<sequence>MDISTITHVTSDYIKNALEESAKASKTENRDFGSVFQSALGMVDETNELQNSAESAEIQFSLGESTNTHDLQIAQEKANVALQYTVAVRDKVLEAYREIMNMQI</sequence>
<name>A0ABV1HDN2_9FIRM</name>
<evidence type="ECO:0000256" key="2">
    <source>
        <dbReference type="ARBA" id="ARBA00009272"/>
    </source>
</evidence>
<dbReference type="NCBIfam" id="TIGR00205">
    <property type="entry name" value="fliE"/>
    <property type="match status" value="1"/>
</dbReference>
<comment type="caution">
    <text evidence="6">The sequence shown here is derived from an EMBL/GenBank/DDBJ whole genome shotgun (WGS) entry which is preliminary data.</text>
</comment>
<comment type="similarity">
    <text evidence="2 4">Belongs to the FliE family.</text>
</comment>
<evidence type="ECO:0000256" key="4">
    <source>
        <dbReference type="HAMAP-Rule" id="MF_00724"/>
    </source>
</evidence>
<dbReference type="PANTHER" id="PTHR34653">
    <property type="match status" value="1"/>
</dbReference>
<evidence type="ECO:0000256" key="3">
    <source>
        <dbReference type="ARBA" id="ARBA00023143"/>
    </source>
</evidence>
<dbReference type="PRINTS" id="PR01006">
    <property type="entry name" value="FLGHOOKFLIE"/>
</dbReference>
<dbReference type="EMBL" id="JBBMEX010000007">
    <property type="protein sequence ID" value="MEQ2557824.1"/>
    <property type="molecule type" value="Genomic_DNA"/>
</dbReference>
<evidence type="ECO:0000256" key="5">
    <source>
        <dbReference type="NCBIfam" id="TIGR00205"/>
    </source>
</evidence>
<keyword evidence="3 4" id="KW-0975">Bacterial flagellum</keyword>
<dbReference type="Pfam" id="PF02049">
    <property type="entry name" value="FliE"/>
    <property type="match status" value="1"/>
</dbReference>
<keyword evidence="6" id="KW-0969">Cilium</keyword>
<evidence type="ECO:0000256" key="1">
    <source>
        <dbReference type="ARBA" id="ARBA00004117"/>
    </source>
</evidence>
<gene>
    <name evidence="4 6" type="primary">fliE</name>
    <name evidence="6" type="ORF">WMO43_08070</name>
</gene>
<keyword evidence="6" id="KW-0282">Flagellum</keyword>
<dbReference type="InterPro" id="IPR001624">
    <property type="entry name" value="FliE"/>
</dbReference>
<dbReference type="Proteomes" id="UP001454489">
    <property type="component" value="Unassembled WGS sequence"/>
</dbReference>
<dbReference type="HAMAP" id="MF_00724">
    <property type="entry name" value="FliE"/>
    <property type="match status" value="1"/>
</dbReference>
<reference evidence="6 7" key="1">
    <citation type="submission" date="2024-03" db="EMBL/GenBank/DDBJ databases">
        <title>Human intestinal bacterial collection.</title>
        <authorList>
            <person name="Pauvert C."/>
            <person name="Hitch T.C.A."/>
            <person name="Clavel T."/>
        </authorList>
    </citation>
    <scope>NUCLEOTIDE SEQUENCE [LARGE SCALE GENOMIC DNA]</scope>
    <source>
        <strain evidence="6 7">CLA-AA-H185</strain>
    </source>
</reference>
<keyword evidence="7" id="KW-1185">Reference proteome</keyword>
<proteinExistence type="inferred from homology"/>
<protein>
    <recommendedName>
        <fullName evidence="4 5">Flagellar hook-basal body complex protein FliE</fullName>
    </recommendedName>
</protein>
<evidence type="ECO:0000313" key="7">
    <source>
        <dbReference type="Proteomes" id="UP001454489"/>
    </source>
</evidence>
<comment type="subcellular location">
    <subcellularLocation>
        <location evidence="1 4">Bacterial flagellum basal body</location>
    </subcellularLocation>
</comment>